<dbReference type="InterPro" id="IPR004360">
    <property type="entry name" value="Glyas_Fos-R_dOase_dom"/>
</dbReference>
<organism evidence="2 3">
    <name type="scientific">Ktedonospora formicarum</name>
    <dbReference type="NCBI Taxonomy" id="2778364"/>
    <lineage>
        <taxon>Bacteria</taxon>
        <taxon>Bacillati</taxon>
        <taxon>Chloroflexota</taxon>
        <taxon>Ktedonobacteria</taxon>
        <taxon>Ktedonobacterales</taxon>
        <taxon>Ktedonobacteraceae</taxon>
        <taxon>Ktedonospora</taxon>
    </lineage>
</organism>
<evidence type="ECO:0000313" key="2">
    <source>
        <dbReference type="EMBL" id="GHO45045.1"/>
    </source>
</evidence>
<dbReference type="RefSeq" id="WP_220194400.1">
    <property type="nucleotide sequence ID" value="NZ_BNJF01000001.1"/>
</dbReference>
<dbReference type="PANTHER" id="PTHR36503:SF1">
    <property type="entry name" value="BLR2520 PROTEIN"/>
    <property type="match status" value="1"/>
</dbReference>
<dbReference type="InterPro" id="IPR029068">
    <property type="entry name" value="Glyas_Bleomycin-R_OHBP_Dase"/>
</dbReference>
<name>A0A8J3I1G7_9CHLR</name>
<evidence type="ECO:0000313" key="3">
    <source>
        <dbReference type="Proteomes" id="UP000612362"/>
    </source>
</evidence>
<dbReference type="Pfam" id="PF00903">
    <property type="entry name" value="Glyoxalase"/>
    <property type="match status" value="1"/>
</dbReference>
<dbReference type="SUPFAM" id="SSF54593">
    <property type="entry name" value="Glyoxalase/Bleomycin resistance protein/Dihydroxybiphenyl dioxygenase"/>
    <property type="match status" value="1"/>
</dbReference>
<dbReference type="PANTHER" id="PTHR36503">
    <property type="entry name" value="BLR2520 PROTEIN"/>
    <property type="match status" value="1"/>
</dbReference>
<dbReference type="Gene3D" id="3.10.180.10">
    <property type="entry name" value="2,3-Dihydroxybiphenyl 1,2-Dioxygenase, domain 1"/>
    <property type="match status" value="1"/>
</dbReference>
<protein>
    <recommendedName>
        <fullName evidence="1">VOC domain-containing protein</fullName>
    </recommendedName>
</protein>
<dbReference type="EMBL" id="BNJF01000001">
    <property type="protein sequence ID" value="GHO45045.1"/>
    <property type="molecule type" value="Genomic_DNA"/>
</dbReference>
<dbReference type="Proteomes" id="UP000612362">
    <property type="component" value="Unassembled WGS sequence"/>
</dbReference>
<reference evidence="2" key="1">
    <citation type="submission" date="2020-10" db="EMBL/GenBank/DDBJ databases">
        <title>Taxonomic study of unclassified bacteria belonging to the class Ktedonobacteria.</title>
        <authorList>
            <person name="Yabe S."/>
            <person name="Wang C.M."/>
            <person name="Zheng Y."/>
            <person name="Sakai Y."/>
            <person name="Cavaletti L."/>
            <person name="Monciardini P."/>
            <person name="Donadio S."/>
        </authorList>
    </citation>
    <scope>NUCLEOTIDE SEQUENCE</scope>
    <source>
        <strain evidence="2">SOSP1-1</strain>
    </source>
</reference>
<evidence type="ECO:0000259" key="1">
    <source>
        <dbReference type="PROSITE" id="PS51819"/>
    </source>
</evidence>
<feature type="domain" description="VOC" evidence="1">
    <location>
        <begin position="3"/>
        <end position="126"/>
    </location>
</feature>
<dbReference type="PROSITE" id="PS51819">
    <property type="entry name" value="VOC"/>
    <property type="match status" value="1"/>
</dbReference>
<gene>
    <name evidence="2" type="ORF">KSX_32080</name>
</gene>
<dbReference type="InterPro" id="IPR037523">
    <property type="entry name" value="VOC_core"/>
</dbReference>
<keyword evidence="3" id="KW-1185">Reference proteome</keyword>
<comment type="caution">
    <text evidence="2">The sequence shown here is derived from an EMBL/GenBank/DDBJ whole genome shotgun (WGS) entry which is preliminary data.</text>
</comment>
<accession>A0A8J3I1G7</accession>
<sequence>MTRASWVELCVSNFEQSITWFENVLGFHVTARDANEYAELSRDETYIQLGADDTPYWETERSHLLSSGQRGSGVEIVLLVENIDAIYHQAQQAGADIVRPLAEYPWHMRQFWVRHPDGYLIRPAQKILSIHPTIYRRQVADAFQRDIPRITQGLQAVKEVAGKLAQQQDYLGAATIYETLVTEIFEQSHLYYEEEVEYDGYYEEEGYYPEEEGLEAFVTACIEALGTILANERTDRVAREKSIEVLFEIYQHDLHADDGHGFDSSAADQLVSYTTPLERHTLAMRIRKILGGEEEALTGSRRQTYGKLWLDLEKETLDDEAYLRICRETGRTADLIDRLLTLGRIGEATREMRQVDDLVFLRLADLFIQHGQGAEAERLVKNRVQEKLALHLLEWLQKYYRDRGNLGAELEMAEMVFHVQPLLNRYRETRTLARKLNRWETLQPQLLAFLEQGKNTTLLIQIALDEGDIDHALQLLKGMAKKDSYGYVYESYGYGYYGFGNIALQVAGSAEETRPREAIELYRQHAERLIAQRGRQNYQAASQYLAKMRMLYERLGNHEAWTSYMTALREQNRNLRALKEELTNAGL</sequence>
<dbReference type="AlphaFoldDB" id="A0A8J3I1G7"/>
<proteinExistence type="predicted"/>